<feature type="compositionally biased region" description="Low complexity" evidence="1">
    <location>
        <begin position="196"/>
        <end position="205"/>
    </location>
</feature>
<accession>A0A7C9A6N4</accession>
<organism evidence="2">
    <name type="scientific">Opuntia streptacantha</name>
    <name type="common">Prickly pear cactus</name>
    <name type="synonym">Opuntia cardona</name>
    <dbReference type="NCBI Taxonomy" id="393608"/>
    <lineage>
        <taxon>Eukaryota</taxon>
        <taxon>Viridiplantae</taxon>
        <taxon>Streptophyta</taxon>
        <taxon>Embryophyta</taxon>
        <taxon>Tracheophyta</taxon>
        <taxon>Spermatophyta</taxon>
        <taxon>Magnoliopsida</taxon>
        <taxon>eudicotyledons</taxon>
        <taxon>Gunneridae</taxon>
        <taxon>Pentapetalae</taxon>
        <taxon>Caryophyllales</taxon>
        <taxon>Cactineae</taxon>
        <taxon>Cactaceae</taxon>
        <taxon>Opuntioideae</taxon>
        <taxon>Opuntia</taxon>
    </lineage>
</organism>
<dbReference type="EMBL" id="GISG01200066">
    <property type="protein sequence ID" value="MBA4658334.1"/>
    <property type="molecule type" value="Transcribed_RNA"/>
</dbReference>
<reference evidence="2" key="1">
    <citation type="journal article" date="2013" name="J. Plant Res.">
        <title>Effect of fungi and light on seed germination of three Opuntia species from semiarid lands of central Mexico.</title>
        <authorList>
            <person name="Delgado-Sanchez P."/>
            <person name="Jimenez-Bremont J.F."/>
            <person name="Guerrero-Gonzalez Mde L."/>
            <person name="Flores J."/>
        </authorList>
    </citation>
    <scope>NUCLEOTIDE SEQUENCE</scope>
    <source>
        <tissue evidence="2">Cladode</tissue>
    </source>
</reference>
<reference evidence="2" key="2">
    <citation type="submission" date="2020-07" db="EMBL/GenBank/DDBJ databases">
        <authorList>
            <person name="Vera ALvarez R."/>
            <person name="Arias-Moreno D.M."/>
            <person name="Jimenez-Jacinto V."/>
            <person name="Jimenez-Bremont J.F."/>
            <person name="Swaminathan K."/>
            <person name="Moose S.P."/>
            <person name="Guerrero-Gonzalez M.L."/>
            <person name="Marino-Ramirez L."/>
            <person name="Landsman D."/>
            <person name="Rodriguez-Kessler M."/>
            <person name="Delgado-Sanchez P."/>
        </authorList>
    </citation>
    <scope>NUCLEOTIDE SEQUENCE</scope>
    <source>
        <tissue evidence="2">Cladode</tissue>
    </source>
</reference>
<evidence type="ECO:0000256" key="1">
    <source>
        <dbReference type="SAM" id="MobiDB-lite"/>
    </source>
</evidence>
<dbReference type="AlphaFoldDB" id="A0A7C9A6N4"/>
<feature type="region of interest" description="Disordered" evidence="1">
    <location>
        <begin position="154"/>
        <end position="175"/>
    </location>
</feature>
<name>A0A7C9A6N4_OPUST</name>
<dbReference type="EMBL" id="GISG01200068">
    <property type="protein sequence ID" value="MBA4658335.1"/>
    <property type="molecule type" value="Transcribed_RNA"/>
</dbReference>
<proteinExistence type="predicted"/>
<feature type="compositionally biased region" description="Polar residues" evidence="1">
    <location>
        <begin position="100"/>
        <end position="109"/>
    </location>
</feature>
<evidence type="ECO:0000313" key="2">
    <source>
        <dbReference type="EMBL" id="MBA4658335.1"/>
    </source>
</evidence>
<feature type="region of interest" description="Disordered" evidence="1">
    <location>
        <begin position="87"/>
        <end position="114"/>
    </location>
</feature>
<protein>
    <submittedName>
        <fullName evidence="2">Uncharacterized protein</fullName>
    </submittedName>
</protein>
<sequence>MCIFYSVSNLPAECVPCCDPTVLTTSKNQPILTGCRTQHSLGALKLSNYSGILSFMYGDFRLRSHEKPPSTRTILDNRSLLLQTAKKAPPSPDQIHHSQVRVSGHSQSKPPRGVHSEVIDGLLVHRHRLEKDEGVNIEDADGAVVGAGEEVAWEGGETRRGEEGERGDGGGVVEEDRTEFRAGGEIVELHGVVACGGSADGASDSDGLDGGEVRCVRKQRS</sequence>
<feature type="compositionally biased region" description="Basic and acidic residues" evidence="1">
    <location>
        <begin position="156"/>
        <end position="175"/>
    </location>
</feature>
<feature type="region of interest" description="Disordered" evidence="1">
    <location>
        <begin position="196"/>
        <end position="221"/>
    </location>
</feature>